<feature type="compositionally biased region" description="Basic and acidic residues" evidence="1">
    <location>
        <begin position="7"/>
        <end position="17"/>
    </location>
</feature>
<dbReference type="Proteomes" id="UP000597444">
    <property type="component" value="Unassembled WGS sequence"/>
</dbReference>
<dbReference type="Gene3D" id="3.20.20.140">
    <property type="entry name" value="Metal-dependent hydrolases"/>
    <property type="match status" value="1"/>
</dbReference>
<reference evidence="3" key="1">
    <citation type="submission" date="2020-10" db="EMBL/GenBank/DDBJ databases">
        <title>Taxonomic study of unclassified bacteria belonging to the class Ktedonobacteria.</title>
        <authorList>
            <person name="Yabe S."/>
            <person name="Wang C.M."/>
            <person name="Zheng Y."/>
            <person name="Sakai Y."/>
            <person name="Cavaletti L."/>
            <person name="Monciardini P."/>
            <person name="Donadio S."/>
        </authorList>
    </citation>
    <scope>NUCLEOTIDE SEQUENCE</scope>
    <source>
        <strain evidence="3">ID150040</strain>
    </source>
</reference>
<dbReference type="SMART" id="SM00481">
    <property type="entry name" value="POLIIIAc"/>
    <property type="match status" value="1"/>
</dbReference>
<evidence type="ECO:0000313" key="4">
    <source>
        <dbReference type="Proteomes" id="UP000597444"/>
    </source>
</evidence>
<dbReference type="EMBL" id="BNJK01000001">
    <property type="protein sequence ID" value="GHO93735.1"/>
    <property type="molecule type" value="Genomic_DNA"/>
</dbReference>
<evidence type="ECO:0000313" key="3">
    <source>
        <dbReference type="EMBL" id="GHO93735.1"/>
    </source>
</evidence>
<sequence length="277" mass="31414">MISNKRNHNDQTMEKTSSHKTTRHPLKQMTPQQAFHAGKHGKADIHMHSTYSDGCATIQQILDHVQNNTTLDVIAITDHDVIEGALRARDFWSKGSYRFDFIVGEEVTTKEGHLLGLFIEKSVPSGLSMERSIDLIHEQGGMAVIAHPLHRLFRHSCQREVMDRIHAAKDVWFDGIETWNASFCGIYANRVAMRTNREIYHLPELGNSDAHALNSIGSGMTWFEGKNAVDLRKTVEAGLTAAGGKLWDVQDYFQWMRHRVSKQGREARKTRSEVQVA</sequence>
<dbReference type="PANTHER" id="PTHR42924">
    <property type="entry name" value="EXONUCLEASE"/>
    <property type="match status" value="1"/>
</dbReference>
<protein>
    <submittedName>
        <fullName evidence="3">Phosphotransferase</fullName>
    </submittedName>
</protein>
<comment type="caution">
    <text evidence="3">The sequence shown here is derived from an EMBL/GenBank/DDBJ whole genome shotgun (WGS) entry which is preliminary data.</text>
</comment>
<name>A0A8J3IN46_9CHLR</name>
<dbReference type="AlphaFoldDB" id="A0A8J3IN46"/>
<feature type="region of interest" description="Disordered" evidence="1">
    <location>
        <begin position="1"/>
        <end position="26"/>
    </location>
</feature>
<evidence type="ECO:0000259" key="2">
    <source>
        <dbReference type="SMART" id="SM00481"/>
    </source>
</evidence>
<dbReference type="InterPro" id="IPR003141">
    <property type="entry name" value="Pol/His_phosphatase_N"/>
</dbReference>
<evidence type="ECO:0000256" key="1">
    <source>
        <dbReference type="SAM" id="MobiDB-lite"/>
    </source>
</evidence>
<dbReference type="GO" id="GO:0004534">
    <property type="term" value="F:5'-3' RNA exonuclease activity"/>
    <property type="evidence" value="ECO:0007669"/>
    <property type="project" value="TreeGrafter"/>
</dbReference>
<dbReference type="GO" id="GO:0035312">
    <property type="term" value="F:5'-3' DNA exonuclease activity"/>
    <property type="evidence" value="ECO:0007669"/>
    <property type="project" value="TreeGrafter"/>
</dbReference>
<keyword evidence="4" id="KW-1185">Reference proteome</keyword>
<dbReference type="PANTHER" id="PTHR42924:SF3">
    <property type="entry name" value="POLYMERASE_HISTIDINOL PHOSPHATASE N-TERMINAL DOMAIN-CONTAINING PROTEIN"/>
    <property type="match status" value="1"/>
</dbReference>
<dbReference type="InterPro" id="IPR016195">
    <property type="entry name" value="Pol/histidinol_Pase-like"/>
</dbReference>
<proteinExistence type="predicted"/>
<dbReference type="InterPro" id="IPR052018">
    <property type="entry name" value="PHP_domain"/>
</dbReference>
<feature type="domain" description="Polymerase/histidinol phosphatase N-terminal" evidence="2">
    <location>
        <begin position="43"/>
        <end position="111"/>
    </location>
</feature>
<organism evidence="3 4">
    <name type="scientific">Reticulibacter mediterranei</name>
    <dbReference type="NCBI Taxonomy" id="2778369"/>
    <lineage>
        <taxon>Bacteria</taxon>
        <taxon>Bacillati</taxon>
        <taxon>Chloroflexota</taxon>
        <taxon>Ktedonobacteria</taxon>
        <taxon>Ktedonobacterales</taxon>
        <taxon>Reticulibacteraceae</taxon>
        <taxon>Reticulibacter</taxon>
    </lineage>
</organism>
<dbReference type="Pfam" id="PF13263">
    <property type="entry name" value="PHP_C"/>
    <property type="match status" value="1"/>
</dbReference>
<dbReference type="SUPFAM" id="SSF89550">
    <property type="entry name" value="PHP domain-like"/>
    <property type="match status" value="1"/>
</dbReference>
<accession>A0A8J3IN46</accession>
<gene>
    <name evidence="3" type="ORF">KSF_037830</name>
</gene>
<dbReference type="RefSeq" id="WP_220204506.1">
    <property type="nucleotide sequence ID" value="NZ_BNJK01000001.1"/>
</dbReference>